<keyword evidence="2" id="KW-1185">Reference proteome</keyword>
<evidence type="ECO:0000313" key="2">
    <source>
        <dbReference type="Proteomes" id="UP001157017"/>
    </source>
</evidence>
<dbReference type="EMBL" id="BSUZ01000001">
    <property type="protein sequence ID" value="GMA85159.1"/>
    <property type="molecule type" value="Genomic_DNA"/>
</dbReference>
<accession>A0ABQ6JD90</accession>
<organism evidence="1 2">
    <name type="scientific">Angustibacter aerolatus</name>
    <dbReference type="NCBI Taxonomy" id="1162965"/>
    <lineage>
        <taxon>Bacteria</taxon>
        <taxon>Bacillati</taxon>
        <taxon>Actinomycetota</taxon>
        <taxon>Actinomycetes</taxon>
        <taxon>Kineosporiales</taxon>
        <taxon>Kineosporiaceae</taxon>
    </lineage>
</organism>
<evidence type="ECO:0008006" key="3">
    <source>
        <dbReference type="Google" id="ProtNLM"/>
    </source>
</evidence>
<protein>
    <recommendedName>
        <fullName evidence="3">Membrane transport protein MMPL domain-containing protein</fullName>
    </recommendedName>
</protein>
<dbReference type="Proteomes" id="UP001157017">
    <property type="component" value="Unassembled WGS sequence"/>
</dbReference>
<comment type="caution">
    <text evidence="1">The sequence shown here is derived from an EMBL/GenBank/DDBJ whole genome shotgun (WGS) entry which is preliminary data.</text>
</comment>
<name>A0ABQ6JD90_9ACTN</name>
<evidence type="ECO:0000313" key="1">
    <source>
        <dbReference type="EMBL" id="GMA85159.1"/>
    </source>
</evidence>
<gene>
    <name evidence="1" type="ORF">GCM10025868_04090</name>
</gene>
<proteinExistence type="predicted"/>
<reference evidence="2" key="1">
    <citation type="journal article" date="2019" name="Int. J. Syst. Evol. Microbiol.">
        <title>The Global Catalogue of Microorganisms (GCM) 10K type strain sequencing project: providing services to taxonomists for standard genome sequencing and annotation.</title>
        <authorList>
            <consortium name="The Broad Institute Genomics Platform"/>
            <consortium name="The Broad Institute Genome Sequencing Center for Infectious Disease"/>
            <person name="Wu L."/>
            <person name="Ma J."/>
        </authorList>
    </citation>
    <scope>NUCLEOTIDE SEQUENCE [LARGE SCALE GENOMIC DNA]</scope>
    <source>
        <strain evidence="2">NBRC 108730</strain>
    </source>
</reference>
<sequence>MLVLVRGVDPAAAETTDAVAGLARTAGSVPGVLGVQGPGLPGTPPSAAATFQARDGRGVAVVVALRPGLDSEAQATAADEVEQRARESLRGLDGATVRVASSPQWCTRSPARSRAICAPVRASRCRSASW</sequence>